<evidence type="ECO:0000256" key="2">
    <source>
        <dbReference type="PIRSR" id="PIRSR613078-2"/>
    </source>
</evidence>
<dbReference type="InterPro" id="IPR029033">
    <property type="entry name" value="His_PPase_superfam"/>
</dbReference>
<name>A0A840PRL0_9ACTN</name>
<comment type="caution">
    <text evidence="3">The sequence shown here is derived from an EMBL/GenBank/DDBJ whole genome shotgun (WGS) entry which is preliminary data.</text>
</comment>
<dbReference type="InterPro" id="IPR050275">
    <property type="entry name" value="PGM_Phosphatase"/>
</dbReference>
<reference evidence="3 4" key="1">
    <citation type="submission" date="2020-08" db="EMBL/GenBank/DDBJ databases">
        <title>Genomic Encyclopedia of Type Strains, Phase IV (KMG-IV): sequencing the most valuable type-strain genomes for metagenomic binning, comparative biology and taxonomic classification.</title>
        <authorList>
            <person name="Goeker M."/>
        </authorList>
    </citation>
    <scope>NUCLEOTIDE SEQUENCE [LARGE SCALE GENOMIC DNA]</scope>
    <source>
        <strain evidence="3 4">DSM 45615</strain>
    </source>
</reference>
<dbReference type="SMART" id="SM00855">
    <property type="entry name" value="PGAM"/>
    <property type="match status" value="1"/>
</dbReference>
<dbReference type="AlphaFoldDB" id="A0A840PRL0"/>
<feature type="active site" description="Proton donor/acceptor" evidence="1">
    <location>
        <position position="82"/>
    </location>
</feature>
<evidence type="ECO:0000313" key="4">
    <source>
        <dbReference type="Proteomes" id="UP000578449"/>
    </source>
</evidence>
<dbReference type="GO" id="GO:0004619">
    <property type="term" value="F:phosphoglycerate mutase activity"/>
    <property type="evidence" value="ECO:0007669"/>
    <property type="project" value="UniProtKB-EC"/>
</dbReference>
<feature type="active site" description="Tele-phosphohistidine intermediate" evidence="1">
    <location>
        <position position="9"/>
    </location>
</feature>
<dbReference type="SUPFAM" id="SSF53254">
    <property type="entry name" value="Phosphoglycerate mutase-like"/>
    <property type="match status" value="1"/>
</dbReference>
<dbReference type="InterPro" id="IPR013078">
    <property type="entry name" value="His_Pase_superF_clade-1"/>
</dbReference>
<dbReference type="CDD" id="cd07067">
    <property type="entry name" value="HP_PGM_like"/>
    <property type="match status" value="1"/>
</dbReference>
<keyword evidence="3" id="KW-0413">Isomerase</keyword>
<keyword evidence="4" id="KW-1185">Reference proteome</keyword>
<accession>A0A840PRL0</accession>
<dbReference type="PIRSF" id="PIRSF000709">
    <property type="entry name" value="6PFK_2-Ptase"/>
    <property type="match status" value="1"/>
</dbReference>
<dbReference type="PANTHER" id="PTHR48100">
    <property type="entry name" value="BROAD-SPECIFICITY PHOSPHATASE YOR283W-RELATED"/>
    <property type="match status" value="1"/>
</dbReference>
<dbReference type="EC" id="5.4.2.12" evidence="3"/>
<dbReference type="RefSeq" id="WP_185056562.1">
    <property type="nucleotide sequence ID" value="NZ_BAABIX010000034.1"/>
</dbReference>
<dbReference type="GO" id="GO:0016791">
    <property type="term" value="F:phosphatase activity"/>
    <property type="evidence" value="ECO:0007669"/>
    <property type="project" value="TreeGrafter"/>
</dbReference>
<dbReference type="EMBL" id="JACHGN010000032">
    <property type="protein sequence ID" value="MBB5139747.1"/>
    <property type="molecule type" value="Genomic_DNA"/>
</dbReference>
<protein>
    <submittedName>
        <fullName evidence="3">Putative phosphoglycerate mutase</fullName>
        <ecNumber evidence="3">5.4.2.12</ecNumber>
    </submittedName>
</protein>
<evidence type="ECO:0000256" key="1">
    <source>
        <dbReference type="PIRSR" id="PIRSR613078-1"/>
    </source>
</evidence>
<dbReference type="Pfam" id="PF00300">
    <property type="entry name" value="His_Phos_1"/>
    <property type="match status" value="1"/>
</dbReference>
<organism evidence="3 4">
    <name type="scientific">Thermocatellispora tengchongensis</name>
    <dbReference type="NCBI Taxonomy" id="1073253"/>
    <lineage>
        <taxon>Bacteria</taxon>
        <taxon>Bacillati</taxon>
        <taxon>Actinomycetota</taxon>
        <taxon>Actinomycetes</taxon>
        <taxon>Streptosporangiales</taxon>
        <taxon>Streptosporangiaceae</taxon>
        <taxon>Thermocatellispora</taxon>
    </lineage>
</organism>
<feature type="binding site" evidence="2">
    <location>
        <begin position="21"/>
        <end position="22"/>
    </location>
    <ligand>
        <name>substrate</name>
    </ligand>
</feature>
<proteinExistence type="predicted"/>
<gene>
    <name evidence="3" type="ORF">HNP84_009511</name>
</gene>
<feature type="binding site" evidence="2">
    <location>
        <position position="58"/>
    </location>
    <ligand>
        <name>substrate</name>
    </ligand>
</feature>
<sequence>MMTIFLSRHGRTDWSVRGLYTGVTDVELDETGHEQAARLARWAGTAGLTAVVSSPMIRAVQTATGAAEAAGVPLRTDARLRELDFGVAEGLPRGEIDPDVMAAFEADPVANFLPGGEDPIRAAERVTACLGELAAEAGPVLVVAHNTILRLALCGLLGIPLADYRRRLPLVEHDAVTELRPYPGGMALRRFNAPLGP</sequence>
<dbReference type="Gene3D" id="3.40.50.1240">
    <property type="entry name" value="Phosphoglycerate mutase-like"/>
    <property type="match status" value="1"/>
</dbReference>
<evidence type="ECO:0000313" key="3">
    <source>
        <dbReference type="EMBL" id="MBB5139747.1"/>
    </source>
</evidence>
<dbReference type="Proteomes" id="UP000578449">
    <property type="component" value="Unassembled WGS sequence"/>
</dbReference>